<feature type="coiled-coil region" evidence="1">
    <location>
        <begin position="175"/>
        <end position="217"/>
    </location>
</feature>
<dbReference type="PROSITE" id="PS51257">
    <property type="entry name" value="PROKAR_LIPOPROTEIN"/>
    <property type="match status" value="1"/>
</dbReference>
<comment type="caution">
    <text evidence="3">The sequence shown here is derived from an EMBL/GenBank/DDBJ whole genome shotgun (WGS) entry which is preliminary data.</text>
</comment>
<reference evidence="3" key="1">
    <citation type="submission" date="2022-03" db="EMBL/GenBank/DDBJ databases">
        <authorList>
            <person name="Tunstrom K."/>
        </authorList>
    </citation>
    <scope>NUCLEOTIDE SEQUENCE</scope>
</reference>
<keyword evidence="4" id="KW-1185">Reference proteome</keyword>
<keyword evidence="1" id="KW-0175">Coiled coil</keyword>
<organism evidence="3 4">
    <name type="scientific">Euphydryas editha</name>
    <name type="common">Edith's checkerspot</name>
    <dbReference type="NCBI Taxonomy" id="104508"/>
    <lineage>
        <taxon>Eukaryota</taxon>
        <taxon>Metazoa</taxon>
        <taxon>Ecdysozoa</taxon>
        <taxon>Arthropoda</taxon>
        <taxon>Hexapoda</taxon>
        <taxon>Insecta</taxon>
        <taxon>Pterygota</taxon>
        <taxon>Neoptera</taxon>
        <taxon>Endopterygota</taxon>
        <taxon>Lepidoptera</taxon>
        <taxon>Glossata</taxon>
        <taxon>Ditrysia</taxon>
        <taxon>Papilionoidea</taxon>
        <taxon>Nymphalidae</taxon>
        <taxon>Nymphalinae</taxon>
        <taxon>Euphydryas</taxon>
    </lineage>
</organism>
<gene>
    <name evidence="3" type="ORF">EEDITHA_LOCUS6988</name>
</gene>
<accession>A0AAU9TZ71</accession>
<evidence type="ECO:0000313" key="3">
    <source>
        <dbReference type="EMBL" id="CAH2091098.1"/>
    </source>
</evidence>
<dbReference type="Proteomes" id="UP001153954">
    <property type="component" value="Unassembled WGS sequence"/>
</dbReference>
<protein>
    <submittedName>
        <fullName evidence="3">Uncharacterized protein</fullName>
    </submittedName>
</protein>
<evidence type="ECO:0000256" key="2">
    <source>
        <dbReference type="SAM" id="SignalP"/>
    </source>
</evidence>
<keyword evidence="2" id="KW-0732">Signal</keyword>
<feature type="signal peptide" evidence="2">
    <location>
        <begin position="1"/>
        <end position="18"/>
    </location>
</feature>
<name>A0AAU9TZ71_EUPED</name>
<sequence length="416" mass="49186">MLYFRLVLCFFLIQSCICDQYFNEYDEFYDEEGTSTEITSTPNVLDYFYDQLAIDIQLSNAYKSKVTAMRDNYAQDLRKFIEWFKHQPEHLKHVLSSLSQVREQHIEPMVKKITNALHSFPKLENLVQDKDNLFHKLLKKNKRYEIMCSFNCDEKEERYVFKREIKDEYYCSSLEELHDKIINKLNETVEQLKEKIIKKLSNDNENYKESMKSIKNNLTDRALQEFGRTMYDILFLQDQYHHFVEDLNITTVEKNIFSLKELSVQLDDKLLQMDKVVEKYGQHCKNCNEGLFVRNMRNTKSNLLADVDSENIVDILIDGKFNETNVKIENDWDDIFNDLNELIKQVEAGNTDIANLKPIQEDILKMTNVEKQNLETLKNKAPQSTIKKVLDLINKSDDLLKTIDEKISTIKALVNQ</sequence>
<dbReference type="AlphaFoldDB" id="A0AAU9TZ71"/>
<feature type="chain" id="PRO_5043460033" evidence="2">
    <location>
        <begin position="19"/>
        <end position="416"/>
    </location>
</feature>
<evidence type="ECO:0000256" key="1">
    <source>
        <dbReference type="SAM" id="Coils"/>
    </source>
</evidence>
<proteinExistence type="predicted"/>
<dbReference type="EMBL" id="CAKOGL010000010">
    <property type="protein sequence ID" value="CAH2091098.1"/>
    <property type="molecule type" value="Genomic_DNA"/>
</dbReference>
<evidence type="ECO:0000313" key="4">
    <source>
        <dbReference type="Proteomes" id="UP001153954"/>
    </source>
</evidence>